<dbReference type="eggNOG" id="KOG3394">
    <property type="taxonomic scope" value="Eukaryota"/>
</dbReference>
<accession>I0YWS7</accession>
<dbReference type="InterPro" id="IPR009011">
    <property type="entry name" value="Man6P_isomerase_rcpt-bd_dom_sf"/>
</dbReference>
<comment type="caution">
    <text evidence="6">The sequence shown here is derived from an EMBL/GenBank/DDBJ whole genome shotgun (WGS) entry which is preliminary data.</text>
</comment>
<feature type="domain" description="MRH" evidence="5">
    <location>
        <begin position="130"/>
        <end position="249"/>
    </location>
</feature>
<dbReference type="GO" id="GO:0030970">
    <property type="term" value="P:retrograde protein transport, ER to cytosol"/>
    <property type="evidence" value="ECO:0007669"/>
    <property type="project" value="TreeGrafter"/>
</dbReference>
<dbReference type="GO" id="GO:0005788">
    <property type="term" value="C:endoplasmic reticulum lumen"/>
    <property type="evidence" value="ECO:0007669"/>
    <property type="project" value="TreeGrafter"/>
</dbReference>
<dbReference type="Pfam" id="PF07915">
    <property type="entry name" value="PRKCSH"/>
    <property type="match status" value="1"/>
</dbReference>
<dbReference type="PANTHER" id="PTHR15414">
    <property type="entry name" value="OS-9-RELATED"/>
    <property type="match status" value="1"/>
</dbReference>
<dbReference type="Proteomes" id="UP000007264">
    <property type="component" value="Unassembled WGS sequence"/>
</dbReference>
<organism evidence="6 7">
    <name type="scientific">Coccomyxa subellipsoidea (strain C-169)</name>
    <name type="common">Green microalga</name>
    <dbReference type="NCBI Taxonomy" id="574566"/>
    <lineage>
        <taxon>Eukaryota</taxon>
        <taxon>Viridiplantae</taxon>
        <taxon>Chlorophyta</taxon>
        <taxon>core chlorophytes</taxon>
        <taxon>Trebouxiophyceae</taxon>
        <taxon>Trebouxiophyceae incertae sedis</taxon>
        <taxon>Coccomyxaceae</taxon>
        <taxon>Coccomyxa</taxon>
        <taxon>Coccomyxa subellipsoidea</taxon>
    </lineage>
</organism>
<evidence type="ECO:0000313" key="7">
    <source>
        <dbReference type="Proteomes" id="UP000007264"/>
    </source>
</evidence>
<dbReference type="SUPFAM" id="SSF50911">
    <property type="entry name" value="Mannose 6-phosphate receptor domain"/>
    <property type="match status" value="1"/>
</dbReference>
<keyword evidence="2" id="KW-0732">Signal</keyword>
<evidence type="ECO:0000256" key="3">
    <source>
        <dbReference type="ARBA" id="ARBA00022824"/>
    </source>
</evidence>
<keyword evidence="7" id="KW-1185">Reference proteome</keyword>
<dbReference type="InterPro" id="IPR012913">
    <property type="entry name" value="OS9-like_dom"/>
</dbReference>
<dbReference type="STRING" id="574566.I0YWS7"/>
<protein>
    <recommendedName>
        <fullName evidence="5">MRH domain-containing protein</fullName>
    </recommendedName>
</protein>
<proteinExistence type="predicted"/>
<dbReference type="PANTHER" id="PTHR15414:SF0">
    <property type="entry name" value="ENDOPLASMIC RETICULUM LECTIN 1"/>
    <property type="match status" value="1"/>
</dbReference>
<evidence type="ECO:0000256" key="1">
    <source>
        <dbReference type="ARBA" id="ARBA00004240"/>
    </source>
</evidence>
<dbReference type="AlphaFoldDB" id="I0YWS7"/>
<dbReference type="PROSITE" id="PS51914">
    <property type="entry name" value="MRH"/>
    <property type="match status" value="1"/>
</dbReference>
<dbReference type="Gene3D" id="2.70.130.10">
    <property type="entry name" value="Mannose-6-phosphate receptor binding domain"/>
    <property type="match status" value="1"/>
</dbReference>
<dbReference type="InterPro" id="IPR044865">
    <property type="entry name" value="MRH_dom"/>
</dbReference>
<gene>
    <name evidence="6" type="ORF">COCSUDRAFT_24068</name>
</gene>
<dbReference type="OrthoDB" id="448954at2759"/>
<name>I0YWS7_COCSC</name>
<feature type="non-terminal residue" evidence="6">
    <location>
        <position position="270"/>
    </location>
</feature>
<keyword evidence="4" id="KW-1015">Disulfide bond</keyword>
<evidence type="ECO:0000313" key="6">
    <source>
        <dbReference type="EMBL" id="EIE22846.1"/>
    </source>
</evidence>
<dbReference type="InterPro" id="IPR045149">
    <property type="entry name" value="OS-9-like"/>
</dbReference>
<dbReference type="EMBL" id="AGSI01000009">
    <property type="protein sequence ID" value="EIE22846.1"/>
    <property type="molecule type" value="Genomic_DNA"/>
</dbReference>
<evidence type="ECO:0000256" key="2">
    <source>
        <dbReference type="ARBA" id="ARBA00022729"/>
    </source>
</evidence>
<dbReference type="KEGG" id="csl:COCSUDRAFT_24068"/>
<keyword evidence="3" id="KW-0256">Endoplasmic reticulum</keyword>
<evidence type="ECO:0000259" key="5">
    <source>
        <dbReference type="PROSITE" id="PS51914"/>
    </source>
</evidence>
<dbReference type="GeneID" id="17040833"/>
<evidence type="ECO:0000256" key="4">
    <source>
        <dbReference type="ARBA" id="ARBA00023157"/>
    </source>
</evidence>
<comment type="subcellular location">
    <subcellularLocation>
        <location evidence="1">Endoplasmic reticulum</location>
    </subcellularLocation>
</comment>
<dbReference type="GO" id="GO:0030968">
    <property type="term" value="P:endoplasmic reticulum unfolded protein response"/>
    <property type="evidence" value="ECO:0007669"/>
    <property type="project" value="InterPro"/>
</dbReference>
<reference evidence="6 7" key="1">
    <citation type="journal article" date="2012" name="Genome Biol.">
        <title>The genome of the polar eukaryotic microalga coccomyxa subellipsoidea reveals traits of cold adaptation.</title>
        <authorList>
            <person name="Blanc G."/>
            <person name="Agarkova I."/>
            <person name="Grimwood J."/>
            <person name="Kuo A."/>
            <person name="Brueggeman A."/>
            <person name="Dunigan D."/>
            <person name="Gurnon J."/>
            <person name="Ladunga I."/>
            <person name="Lindquist E."/>
            <person name="Lucas S."/>
            <person name="Pangilinan J."/>
            <person name="Proschold T."/>
            <person name="Salamov A."/>
            <person name="Schmutz J."/>
            <person name="Weeks D."/>
            <person name="Yamada T."/>
            <person name="Claverie J.M."/>
            <person name="Grigoriev I."/>
            <person name="Van Etten J."/>
            <person name="Lomsadze A."/>
            <person name="Borodovsky M."/>
        </authorList>
    </citation>
    <scope>NUCLEOTIDE SEQUENCE [LARGE SCALE GENOMIC DNA]</scope>
    <source>
        <strain evidence="6 7">C-169</strain>
    </source>
</reference>
<dbReference type="RefSeq" id="XP_005647390.1">
    <property type="nucleotide sequence ID" value="XM_005647333.1"/>
</dbReference>
<dbReference type="PROSITE" id="PS51257">
    <property type="entry name" value="PROKAR_LIPOPROTEIN"/>
    <property type="match status" value="1"/>
</dbReference>
<sequence length="270" mass="29650">MAFRQVCLGGPPGIIGCMLITSCILFVCRSATILQTVETFTDTLPSYSSEVTDPQYVVALDVGRGGSERPAPGWARVLAMKDKHGRKFSCRIPEVDSTDGDDTGNADSLAIAGGAAVQKSPSELLSALDTLCLYRIDDWWTYELCYKRHVRQFHKEIDKVVAEYTLGEYSEEDSDMDEVHEDSSVAGVSSKYIKQVYKGGEPCDITGEPRETEVRFVCSEASKEGITGMRETATCQYRLTFSTPKLCTHPAFRAPQAPVHHVLCTLAADS</sequence>